<sequence>MVIMKLEKIMGNREILDQTKLFVLDMDGTFYLGDQILSGALDFLREVEKSGRKYVFFTNNSSKSPESYRRKLEKMNCYVSKDQIMTSGDVTIRYINTFYKGKRVYLVGTKTLEESFASADISLTQDMPDLVVIGFDTSLTYEKLEKACTFIRNGALFLATHLDINCPTESGFIPDCGSFCAAISCSTGVTPKYLGKPFQETIDMVEEKTGFARQEMAFVGDRIYTDVAAGVKNGAAGILVLTGETKEEDLAASEISPDAVFKSIKEMGDTLKHLHNRD</sequence>
<comment type="similarity">
    <text evidence="1 5">Belongs to the HAD-like hydrolase superfamily. NagD family.</text>
</comment>
<proteinExistence type="inferred from homology"/>
<dbReference type="GO" id="GO:0005737">
    <property type="term" value="C:cytoplasm"/>
    <property type="evidence" value="ECO:0007669"/>
    <property type="project" value="TreeGrafter"/>
</dbReference>
<dbReference type="FunFam" id="3.40.50.1000:FF:000053">
    <property type="entry name" value="TIGR01457 family HAD hydrolase"/>
    <property type="match status" value="1"/>
</dbReference>
<evidence type="ECO:0000256" key="4">
    <source>
        <dbReference type="ARBA" id="ARBA00022842"/>
    </source>
</evidence>
<evidence type="ECO:0000256" key="2">
    <source>
        <dbReference type="ARBA" id="ARBA00022723"/>
    </source>
</evidence>
<dbReference type="InterPro" id="IPR023214">
    <property type="entry name" value="HAD_sf"/>
</dbReference>
<dbReference type="Pfam" id="PF13242">
    <property type="entry name" value="Hydrolase_like"/>
    <property type="match status" value="1"/>
</dbReference>
<comment type="cofactor">
    <cofactor evidence="8">
        <name>Mg(2+)</name>
        <dbReference type="ChEBI" id="CHEBI:18420"/>
    </cofactor>
    <text evidence="8">Divalent metal ions. Mg(2+) is the most effective.</text>
</comment>
<dbReference type="PANTHER" id="PTHR19288">
    <property type="entry name" value="4-NITROPHENYLPHOSPHATASE-RELATED"/>
    <property type="match status" value="1"/>
</dbReference>
<evidence type="ECO:0000256" key="6">
    <source>
        <dbReference type="PIRSR" id="PIRSR000915-1"/>
    </source>
</evidence>
<dbReference type="HOGENOM" id="CLU_043473_1_2_9"/>
<dbReference type="InterPro" id="IPR006357">
    <property type="entry name" value="HAD-SF_hydro_IIA"/>
</dbReference>
<evidence type="ECO:0000256" key="5">
    <source>
        <dbReference type="PIRNR" id="PIRNR000915"/>
    </source>
</evidence>
<keyword evidence="2 5" id="KW-0479">Metal-binding</keyword>
<keyword evidence="3 9" id="KW-0378">Hydrolase</keyword>
<dbReference type="SUPFAM" id="SSF56784">
    <property type="entry name" value="HAD-like"/>
    <property type="match status" value="1"/>
</dbReference>
<evidence type="ECO:0000256" key="7">
    <source>
        <dbReference type="PIRSR" id="PIRSR000915-2"/>
    </source>
</evidence>
<organism evidence="9 10">
    <name type="scientific">Lacrimispora saccharolytica (strain ATCC 35040 / DSM 2544 / NRCC 2533 / WM1)</name>
    <name type="common">Clostridium saccharolyticum</name>
    <dbReference type="NCBI Taxonomy" id="610130"/>
    <lineage>
        <taxon>Bacteria</taxon>
        <taxon>Bacillati</taxon>
        <taxon>Bacillota</taxon>
        <taxon>Clostridia</taxon>
        <taxon>Lachnospirales</taxon>
        <taxon>Lachnospiraceae</taxon>
        <taxon>Lacrimispora</taxon>
    </lineage>
</organism>
<dbReference type="Pfam" id="PF13344">
    <property type="entry name" value="Hydrolase_6"/>
    <property type="match status" value="1"/>
</dbReference>
<dbReference type="EMBL" id="CP002109">
    <property type="protein sequence ID" value="ADL05529.1"/>
    <property type="molecule type" value="Genomic_DNA"/>
</dbReference>
<feature type="binding site" evidence="8">
    <location>
        <position position="221"/>
    </location>
    <ligand>
        <name>Mg(2+)</name>
        <dbReference type="ChEBI" id="CHEBI:18420"/>
    </ligand>
</feature>
<feature type="binding site" evidence="8">
    <location>
        <position position="25"/>
    </location>
    <ligand>
        <name>Mg(2+)</name>
        <dbReference type="ChEBI" id="CHEBI:18420"/>
    </ligand>
</feature>
<dbReference type="PIRSF" id="PIRSF000915">
    <property type="entry name" value="PGP-type_phosphatase"/>
    <property type="match status" value="1"/>
</dbReference>
<dbReference type="eggNOG" id="COG0647">
    <property type="taxonomic scope" value="Bacteria"/>
</dbReference>
<keyword evidence="4 5" id="KW-0460">Magnesium</keyword>
<dbReference type="GO" id="GO:0016791">
    <property type="term" value="F:phosphatase activity"/>
    <property type="evidence" value="ECO:0007669"/>
    <property type="project" value="TreeGrafter"/>
</dbReference>
<dbReference type="NCBIfam" id="TIGR01460">
    <property type="entry name" value="HAD-SF-IIA"/>
    <property type="match status" value="1"/>
</dbReference>
<evidence type="ECO:0000256" key="3">
    <source>
        <dbReference type="ARBA" id="ARBA00022801"/>
    </source>
</evidence>
<evidence type="ECO:0000313" key="9">
    <source>
        <dbReference type="EMBL" id="ADL05529.1"/>
    </source>
</evidence>
<evidence type="ECO:0000313" key="10">
    <source>
        <dbReference type="Proteomes" id="UP000001662"/>
    </source>
</evidence>
<gene>
    <name evidence="9" type="ordered locus">Closa_2995</name>
</gene>
<dbReference type="GO" id="GO:0046872">
    <property type="term" value="F:metal ion binding"/>
    <property type="evidence" value="ECO:0007669"/>
    <property type="project" value="UniProtKB-KW"/>
</dbReference>
<dbReference type="PANTHER" id="PTHR19288:SF46">
    <property type="entry name" value="HALOACID DEHALOGENASE-LIKE HYDROLASE DOMAIN-CONTAINING PROTEIN 2"/>
    <property type="match status" value="1"/>
</dbReference>
<feature type="active site" description="Proton donor" evidence="6">
    <location>
        <position position="27"/>
    </location>
</feature>
<feature type="binding site" evidence="7">
    <location>
        <position position="196"/>
    </location>
    <ligand>
        <name>substrate</name>
    </ligand>
</feature>
<keyword evidence="10" id="KW-1185">Reference proteome</keyword>
<dbReference type="Gene3D" id="3.40.50.1000">
    <property type="entry name" value="HAD superfamily/HAD-like"/>
    <property type="match status" value="2"/>
</dbReference>
<comment type="function">
    <text evidence="5">Catalyzes the dephosphorylation of 2-6 carbon acid sugars in vitro.</text>
</comment>
<evidence type="ECO:0000256" key="8">
    <source>
        <dbReference type="PIRSR" id="PIRSR000915-3"/>
    </source>
</evidence>
<name>D9R797_LACSW</name>
<dbReference type="Proteomes" id="UP000001662">
    <property type="component" value="Chromosome"/>
</dbReference>
<feature type="binding site" evidence="8">
    <location>
        <position position="27"/>
    </location>
    <ligand>
        <name>Mg(2+)</name>
        <dbReference type="ChEBI" id="CHEBI:18420"/>
    </ligand>
</feature>
<dbReference type="InterPro" id="IPR036412">
    <property type="entry name" value="HAD-like_sf"/>
</dbReference>
<reference evidence="9" key="1">
    <citation type="submission" date="2010-07" db="EMBL/GenBank/DDBJ databases">
        <title>Complete sequence of Clostridium saccharolyticum WM1.</title>
        <authorList>
            <consortium name="US DOE Joint Genome Institute"/>
            <person name="Lucas S."/>
            <person name="Copeland A."/>
            <person name="Lapidus A."/>
            <person name="Cheng J.-F."/>
            <person name="Bruce D."/>
            <person name="Goodwin L."/>
            <person name="Pitluck S."/>
            <person name="Chertkov O."/>
            <person name="Detter J.C."/>
            <person name="Han C."/>
            <person name="Tapia R."/>
            <person name="Land M."/>
            <person name="Hauser L."/>
            <person name="Chang Y.-J."/>
            <person name="Jeffries C."/>
            <person name="Kyrpides N."/>
            <person name="Ivanova N."/>
            <person name="Mikhailova N."/>
            <person name="Mouttaki H."/>
            <person name="Lin L."/>
            <person name="Zhou J."/>
            <person name="Hemme C.L."/>
            <person name="Woyke T."/>
        </authorList>
    </citation>
    <scope>NUCLEOTIDE SEQUENCE [LARGE SCALE GENOMIC DNA]</scope>
    <source>
        <strain evidence="9">WM1</strain>
    </source>
</reference>
<dbReference type="EC" id="3.1.3.-" evidence="5"/>
<dbReference type="STRING" id="610130.Closa_2995"/>
<accession>D9R797</accession>
<dbReference type="KEGG" id="csh:Closa_2995"/>
<evidence type="ECO:0000256" key="1">
    <source>
        <dbReference type="ARBA" id="ARBA00006696"/>
    </source>
</evidence>
<feature type="active site" description="Nucleophile" evidence="6">
    <location>
        <position position="25"/>
    </location>
</feature>
<dbReference type="AlphaFoldDB" id="D9R797"/>
<dbReference type="PaxDb" id="610130-Closa_2995"/>
<protein>
    <recommendedName>
        <fullName evidence="5">Acid sugar phosphatase</fullName>
        <ecNumber evidence="5">3.1.3.-</ecNumber>
    </recommendedName>
</protein>